<comment type="subcellular location">
    <subcellularLocation>
        <location evidence="1 9">Nucleus</location>
    </subcellularLocation>
</comment>
<dbReference type="VEuPathDB" id="FungiDB:FOMG_05662"/>
<feature type="region of interest" description="Disordered" evidence="10">
    <location>
        <begin position="106"/>
        <end position="131"/>
    </location>
</feature>
<evidence type="ECO:0000256" key="1">
    <source>
        <dbReference type="ARBA" id="ARBA00004123"/>
    </source>
</evidence>
<keyword evidence="7 9" id="KW-0539">Nucleus</keyword>
<evidence type="ECO:0000256" key="4">
    <source>
        <dbReference type="ARBA" id="ARBA00023015"/>
    </source>
</evidence>
<dbReference type="AlphaFoldDB" id="A0A420RCH1"/>
<comment type="subunit">
    <text evidence="9">Component of the Mediator complex.</text>
</comment>
<evidence type="ECO:0000256" key="8">
    <source>
        <dbReference type="ARBA" id="ARBA00031256"/>
    </source>
</evidence>
<feature type="compositionally biased region" description="Basic and acidic residues" evidence="10">
    <location>
        <begin position="111"/>
        <end position="131"/>
    </location>
</feature>
<evidence type="ECO:0000313" key="11">
    <source>
        <dbReference type="EMBL" id="RKL14701.1"/>
    </source>
</evidence>
<evidence type="ECO:0000256" key="10">
    <source>
        <dbReference type="SAM" id="MobiDB-lite"/>
    </source>
</evidence>
<evidence type="ECO:0000256" key="9">
    <source>
        <dbReference type="RuleBase" id="RU364142"/>
    </source>
</evidence>
<dbReference type="GO" id="GO:0003712">
    <property type="term" value="F:transcription coregulator activity"/>
    <property type="evidence" value="ECO:0007669"/>
    <property type="project" value="InterPro"/>
</dbReference>
<evidence type="ECO:0000256" key="2">
    <source>
        <dbReference type="ARBA" id="ARBA00008782"/>
    </source>
</evidence>
<proteinExistence type="inferred from homology"/>
<evidence type="ECO:0000256" key="6">
    <source>
        <dbReference type="ARBA" id="ARBA00023163"/>
    </source>
</evidence>
<dbReference type="VEuPathDB" id="FungiDB:HZS61_009429"/>
<dbReference type="PANTHER" id="PTHR35784:SF1">
    <property type="entry name" value="MEDIATOR OF RNA POLYMERASE II TRANSCRIPTION SUBUNIT 5"/>
    <property type="match status" value="1"/>
</dbReference>
<evidence type="ECO:0000313" key="12">
    <source>
        <dbReference type="Proteomes" id="UP000285860"/>
    </source>
</evidence>
<dbReference type="InterPro" id="IPR014801">
    <property type="entry name" value="Mediator_Med5_fun"/>
</dbReference>
<keyword evidence="6 9" id="KW-0804">Transcription</keyword>
<dbReference type="Proteomes" id="UP000285860">
    <property type="component" value="Unassembled WGS sequence"/>
</dbReference>
<dbReference type="EMBL" id="MRCY01000024">
    <property type="protein sequence ID" value="RKL14701.1"/>
    <property type="molecule type" value="Genomic_DNA"/>
</dbReference>
<keyword evidence="4 9" id="KW-0805">Transcription regulation</keyword>
<dbReference type="VEuPathDB" id="FungiDB:FOXG_01502"/>
<comment type="function">
    <text evidence="9">Component of the Mediator complex, a coactivator involved in the regulated transcription of nearly all RNA polymerase II-dependent genes. Mediator functions as a bridge to convey information from gene-specific regulatory proteins to the basal RNA polymerase II transcription machinery. Mediator is recruited to promoters by direct interactions with regulatory proteins and serves as a scaffold for the assembly of a functional preinitiation complex with RNA polymerase II and the general transcription factors.</text>
</comment>
<name>A0A420RCH1_FUSOX</name>
<evidence type="ECO:0000256" key="3">
    <source>
        <dbReference type="ARBA" id="ARBA00020628"/>
    </source>
</evidence>
<comment type="similarity">
    <text evidence="2 9">Belongs to the Mediator complex subunit 5 family.</text>
</comment>
<dbReference type="Pfam" id="PF08689">
    <property type="entry name" value="Med5"/>
    <property type="match status" value="2"/>
</dbReference>
<evidence type="ECO:0000256" key="7">
    <source>
        <dbReference type="ARBA" id="ARBA00023242"/>
    </source>
</evidence>
<gene>
    <name evidence="9" type="primary">MED5</name>
    <name evidence="11" type="ORF">BFJ68_g6257</name>
</gene>
<sequence length="670" mass="75071">MDSRAAAAEAMRSAIEYWSQFVARCISQRLDTEKFENYVRLVHDQHPLPPALVADFFLRPQPSNDNSLDPRIPPYLQVLTRLGYVDAPSILKALYKYSSLHAYAQQPNANDGKETEKETEQSDDKEKDEQKQKVTRWKSSYWAEEVLFYGITKSVVEGKAIRDSKTALDMTRIISKLMVLFTTAFAADMLEQLHTAQVRDEMESSRAALVALLLRMCENDILVGAVSKPIAKEMSASLASFVPTLQLVPQITDKLEQFRTEILASSDPADKKKQATNAAMDELLDSAVGLDNFVVAEIPVSNTRAGLYIYLNAAYQGDIQSSAIDLILASFDILANAVFRNEGQKDAHLLRSFLINKVPILLYQLLPPGFPGTSAEFCITEALSHVDTSLFPTASLMFDESRNNNPYTESIREEFCAACVLHGLVQREHVERILGEISLSYEPSLQKHSKDKLVQDCLSDTEKIQGLVRELDKMDGNVGAVLRQSCHSKETMSLKVLCSQLAAKPQSLDVILLFEKLPNILEPLCQLLDNWRYEDDQEEYQPVYEEFGAVLLLVLAFTYRYNLNAVDIGIASPDSWVAKIIGRGHIGRQCNELTQRENDHLNGWIHGLFDTEAGGLGDELMSSCPPQEFYLVVAPLFQSIVVAYTHGYLNDESLKGGIECECHCQLSDLY</sequence>
<dbReference type="GO" id="GO:0016592">
    <property type="term" value="C:mediator complex"/>
    <property type="evidence" value="ECO:0007669"/>
    <property type="project" value="InterPro"/>
</dbReference>
<comment type="caution">
    <text evidence="11">The sequence shown here is derived from an EMBL/GenBank/DDBJ whole genome shotgun (WGS) entry which is preliminary data.</text>
</comment>
<dbReference type="VEuPathDB" id="FungiDB:FOIG_02746"/>
<dbReference type="GO" id="GO:0006357">
    <property type="term" value="P:regulation of transcription by RNA polymerase II"/>
    <property type="evidence" value="ECO:0007669"/>
    <property type="project" value="InterPro"/>
</dbReference>
<accession>A0A420RCH1</accession>
<organism evidence="11 12">
    <name type="scientific">Fusarium oxysporum</name>
    <name type="common">Fusarium vascular wilt</name>
    <dbReference type="NCBI Taxonomy" id="5507"/>
    <lineage>
        <taxon>Eukaryota</taxon>
        <taxon>Fungi</taxon>
        <taxon>Dikarya</taxon>
        <taxon>Ascomycota</taxon>
        <taxon>Pezizomycotina</taxon>
        <taxon>Sordariomycetes</taxon>
        <taxon>Hypocreomycetidae</taxon>
        <taxon>Hypocreales</taxon>
        <taxon>Nectriaceae</taxon>
        <taxon>Fusarium</taxon>
        <taxon>Fusarium oxysporum species complex</taxon>
    </lineage>
</organism>
<reference evidence="11 12" key="1">
    <citation type="journal article" date="2018" name="Sci. Rep.">
        <title>Characterisation of pathogen-specific regions and novel effector candidates in Fusarium oxysporum f. sp. cepae.</title>
        <authorList>
            <person name="Armitage A.D."/>
            <person name="Taylor A."/>
            <person name="Sobczyk M.K."/>
            <person name="Baxter L."/>
            <person name="Greenfield B.P."/>
            <person name="Bates H.J."/>
            <person name="Wilson F."/>
            <person name="Jackson A.C."/>
            <person name="Ott S."/>
            <person name="Harrison R.J."/>
            <person name="Clarkson J.P."/>
        </authorList>
    </citation>
    <scope>NUCLEOTIDE SEQUENCE [LARGE SCALE GENOMIC DNA]</scope>
    <source>
        <strain evidence="11 12">Fo_A28</strain>
    </source>
</reference>
<dbReference type="VEuPathDB" id="FungiDB:FOC4_g10011010"/>
<protein>
    <recommendedName>
        <fullName evidence="3 9">Mediator of RNA polymerase II transcription subunit 5</fullName>
    </recommendedName>
    <alternativeName>
        <fullName evidence="8 9">Mediator complex subunit 5</fullName>
    </alternativeName>
</protein>
<keyword evidence="5 9" id="KW-0010">Activator</keyword>
<dbReference type="VEuPathDB" id="FungiDB:FOZG_05817"/>
<evidence type="ECO:0000256" key="5">
    <source>
        <dbReference type="ARBA" id="ARBA00023159"/>
    </source>
</evidence>
<dbReference type="PANTHER" id="PTHR35784">
    <property type="entry name" value="MEDIATOR OF RNA POLYMERASE II TRANSCRIPTION SUBUNIT 5"/>
    <property type="match status" value="1"/>
</dbReference>